<dbReference type="Gene3D" id="3.30.2310.20">
    <property type="entry name" value="RelE-like"/>
    <property type="match status" value="1"/>
</dbReference>
<sequence length="91" mass="10686">MIKSFRSKALRACWVDDNCYKLPQSILNKIRWILQIVDLAQAVPDDLCQLDLHPLKGNYKGYWSVKVNGNYRIVFTFINGNAYDVDYIDYH</sequence>
<dbReference type="InterPro" id="IPR007711">
    <property type="entry name" value="HigB-1"/>
</dbReference>
<evidence type="ECO:0000313" key="2">
    <source>
        <dbReference type="Proteomes" id="UP000279089"/>
    </source>
</evidence>
<organism evidence="1 2">
    <name type="scientific">Chitinophaga barathri</name>
    <dbReference type="NCBI Taxonomy" id="1647451"/>
    <lineage>
        <taxon>Bacteria</taxon>
        <taxon>Pseudomonadati</taxon>
        <taxon>Bacteroidota</taxon>
        <taxon>Chitinophagia</taxon>
        <taxon>Chitinophagales</taxon>
        <taxon>Chitinophagaceae</taxon>
        <taxon>Chitinophaga</taxon>
    </lineage>
</organism>
<dbReference type="InterPro" id="IPR035093">
    <property type="entry name" value="RelE/ParE_toxin_dom_sf"/>
</dbReference>
<dbReference type="Pfam" id="PF05015">
    <property type="entry name" value="HigB-like_toxin"/>
    <property type="match status" value="1"/>
</dbReference>
<dbReference type="PANTHER" id="PTHR40266:SF2">
    <property type="entry name" value="TOXIN HIGB-1"/>
    <property type="match status" value="1"/>
</dbReference>
<dbReference type="PANTHER" id="PTHR40266">
    <property type="entry name" value="TOXIN HIGB-1"/>
    <property type="match status" value="1"/>
</dbReference>
<name>A0A3N4N056_9BACT</name>
<dbReference type="Proteomes" id="UP000279089">
    <property type="component" value="Unassembled WGS sequence"/>
</dbReference>
<comment type="caution">
    <text evidence="1">The sequence shown here is derived from an EMBL/GenBank/DDBJ whole genome shotgun (WGS) entry which is preliminary data.</text>
</comment>
<protein>
    <submittedName>
        <fullName evidence="1">Plasmid maintenance system killer</fullName>
    </submittedName>
</protein>
<keyword evidence="2" id="KW-1185">Reference proteome</keyword>
<dbReference type="RefSeq" id="WP_120516696.1">
    <property type="nucleotide sequence ID" value="NZ_QXZY01000007.1"/>
</dbReference>
<accession>A0A3N4N056</accession>
<dbReference type="OrthoDB" id="9801102at2"/>
<dbReference type="EMBL" id="RMBX01000006">
    <property type="protein sequence ID" value="RPD41003.1"/>
    <property type="molecule type" value="Genomic_DNA"/>
</dbReference>
<gene>
    <name evidence="1" type="ORF">EG028_13390</name>
</gene>
<dbReference type="SUPFAM" id="SSF143011">
    <property type="entry name" value="RelE-like"/>
    <property type="match status" value="1"/>
</dbReference>
<proteinExistence type="predicted"/>
<evidence type="ECO:0000313" key="1">
    <source>
        <dbReference type="EMBL" id="RPD41003.1"/>
    </source>
</evidence>
<reference evidence="2" key="1">
    <citation type="submission" date="2018-11" db="EMBL/GenBank/DDBJ databases">
        <title>Chitinophaga lutea sp.nov., isolate from arsenic contaminated soil.</title>
        <authorList>
            <person name="Zong Y."/>
        </authorList>
    </citation>
    <scope>NUCLEOTIDE SEQUENCE [LARGE SCALE GENOMIC DNA]</scope>
    <source>
        <strain evidence="2">YLT18</strain>
    </source>
</reference>
<dbReference type="AlphaFoldDB" id="A0A3N4N056"/>